<dbReference type="EMBL" id="JANAFB010000004">
    <property type="protein sequence ID" value="MCP3424982.1"/>
    <property type="molecule type" value="Genomic_DNA"/>
</dbReference>
<proteinExistence type="predicted"/>
<sequence>MGLMDKGKDALNSDKGEKVTDGGIDKAKDAASEKTGGQFDDKLDQGAEAADKRVGNE</sequence>
<dbReference type="Pfam" id="PF14013">
    <property type="entry name" value="MT0933_antitox"/>
    <property type="match status" value="1"/>
</dbReference>
<dbReference type="RefSeq" id="WP_254164960.1">
    <property type="nucleotide sequence ID" value="NZ_JANAFB010000004.1"/>
</dbReference>
<feature type="compositionally biased region" description="Basic and acidic residues" evidence="1">
    <location>
        <begin position="1"/>
        <end position="32"/>
    </location>
</feature>
<gene>
    <name evidence="2" type="ORF">NBM05_02780</name>
</gene>
<dbReference type="InterPro" id="IPR028037">
    <property type="entry name" value="Antitoxin_Rv0909/MT0933"/>
</dbReference>
<keyword evidence="3" id="KW-1185">Reference proteome</keyword>
<evidence type="ECO:0000313" key="3">
    <source>
        <dbReference type="Proteomes" id="UP001139502"/>
    </source>
</evidence>
<dbReference type="Proteomes" id="UP001139502">
    <property type="component" value="Unassembled WGS sequence"/>
</dbReference>
<evidence type="ECO:0000313" key="2">
    <source>
        <dbReference type="EMBL" id="MCP3424982.1"/>
    </source>
</evidence>
<feature type="region of interest" description="Disordered" evidence="1">
    <location>
        <begin position="1"/>
        <end position="57"/>
    </location>
</feature>
<dbReference type="AlphaFoldDB" id="A0A9X2HDR8"/>
<organism evidence="2 3">
    <name type="scientific">Rothia santali</name>
    <dbReference type="NCBI Taxonomy" id="2949643"/>
    <lineage>
        <taxon>Bacteria</taxon>
        <taxon>Bacillati</taxon>
        <taxon>Actinomycetota</taxon>
        <taxon>Actinomycetes</taxon>
        <taxon>Micrococcales</taxon>
        <taxon>Micrococcaceae</taxon>
        <taxon>Rothia</taxon>
    </lineage>
</organism>
<protein>
    <submittedName>
        <fullName evidence="2">Antitoxin</fullName>
    </submittedName>
</protein>
<name>A0A9X2HDR8_9MICC</name>
<comment type="caution">
    <text evidence="2">The sequence shown here is derived from an EMBL/GenBank/DDBJ whole genome shotgun (WGS) entry which is preliminary data.</text>
</comment>
<feature type="compositionally biased region" description="Basic and acidic residues" evidence="1">
    <location>
        <begin position="39"/>
        <end position="57"/>
    </location>
</feature>
<evidence type="ECO:0000256" key="1">
    <source>
        <dbReference type="SAM" id="MobiDB-lite"/>
    </source>
</evidence>
<accession>A0A9X2HDR8</accession>
<reference evidence="2" key="1">
    <citation type="submission" date="2022-06" db="EMBL/GenBank/DDBJ databases">
        <title>Rothia sp. isolated from sandalwood seedling.</title>
        <authorList>
            <person name="Tuikhar N."/>
            <person name="Kirdat K."/>
            <person name="Thorat V."/>
            <person name="Swetha P."/>
            <person name="Padma S."/>
            <person name="Sundararaj R."/>
            <person name="Yadav A."/>
        </authorList>
    </citation>
    <scope>NUCLEOTIDE SEQUENCE</scope>
    <source>
        <strain evidence="2">AR01</strain>
    </source>
</reference>